<dbReference type="AlphaFoldDB" id="A0A485APY4"/>
<dbReference type="EC" id="3.1.11.-" evidence="1"/>
<dbReference type="Proteomes" id="UP000345637">
    <property type="component" value="Unassembled WGS sequence"/>
</dbReference>
<accession>A0A485APY4</accession>
<evidence type="ECO:0000313" key="1">
    <source>
        <dbReference type="EMBL" id="VFS62852.1"/>
    </source>
</evidence>
<keyword evidence="1" id="KW-0378">Hydrolase</keyword>
<dbReference type="GO" id="GO:0016787">
    <property type="term" value="F:hydrolase activity"/>
    <property type="evidence" value="ECO:0007669"/>
    <property type="project" value="UniProtKB-KW"/>
</dbReference>
<evidence type="ECO:0000313" key="2">
    <source>
        <dbReference type="Proteomes" id="UP000345637"/>
    </source>
</evidence>
<protein>
    <submittedName>
        <fullName evidence="1">Exodeoxyribonuclease 10</fullName>
        <ecNumber evidence="1">3.1.11.-</ecNumber>
    </submittedName>
</protein>
<name>A0A485APY4_RAOPL</name>
<sequence length="72" mass="8028">MKLARRLWPGIKYSNMGLYKSRKLSSQRLRGCISTARCTTAYITAALLLDIMHVSGWRPEEMATITGRPAAG</sequence>
<gene>
    <name evidence="1" type="primary">exoX_1</name>
    <name evidence="1" type="ORF">NCTC12998_01993</name>
</gene>
<reference evidence="1 2" key="1">
    <citation type="submission" date="2019-03" db="EMBL/GenBank/DDBJ databases">
        <authorList>
            <consortium name="Pathogen Informatics"/>
        </authorList>
    </citation>
    <scope>NUCLEOTIDE SEQUENCE [LARGE SCALE GENOMIC DNA]</scope>
    <source>
        <strain evidence="1 2">NCTC12998</strain>
    </source>
</reference>
<dbReference type="EMBL" id="CAADJE010000021">
    <property type="protein sequence ID" value="VFS62852.1"/>
    <property type="molecule type" value="Genomic_DNA"/>
</dbReference>
<proteinExistence type="predicted"/>
<organism evidence="1 2">
    <name type="scientific">Raoultella planticola</name>
    <name type="common">Klebsiella planticola</name>
    <dbReference type="NCBI Taxonomy" id="575"/>
    <lineage>
        <taxon>Bacteria</taxon>
        <taxon>Pseudomonadati</taxon>
        <taxon>Pseudomonadota</taxon>
        <taxon>Gammaproteobacteria</taxon>
        <taxon>Enterobacterales</taxon>
        <taxon>Enterobacteriaceae</taxon>
        <taxon>Klebsiella/Raoultella group</taxon>
        <taxon>Raoultella</taxon>
    </lineage>
</organism>